<organism evidence="2 3">
    <name type="scientific">Eumeta variegata</name>
    <name type="common">Bagworm moth</name>
    <name type="synonym">Eumeta japonica</name>
    <dbReference type="NCBI Taxonomy" id="151549"/>
    <lineage>
        <taxon>Eukaryota</taxon>
        <taxon>Metazoa</taxon>
        <taxon>Ecdysozoa</taxon>
        <taxon>Arthropoda</taxon>
        <taxon>Hexapoda</taxon>
        <taxon>Insecta</taxon>
        <taxon>Pterygota</taxon>
        <taxon>Neoptera</taxon>
        <taxon>Endopterygota</taxon>
        <taxon>Lepidoptera</taxon>
        <taxon>Glossata</taxon>
        <taxon>Ditrysia</taxon>
        <taxon>Tineoidea</taxon>
        <taxon>Psychidae</taxon>
        <taxon>Oiketicinae</taxon>
        <taxon>Eumeta</taxon>
    </lineage>
</organism>
<dbReference type="AlphaFoldDB" id="A0A4C1WCZ6"/>
<evidence type="ECO:0000313" key="2">
    <source>
        <dbReference type="EMBL" id="GBP49266.1"/>
    </source>
</evidence>
<feature type="transmembrane region" description="Helical" evidence="1">
    <location>
        <begin position="100"/>
        <end position="117"/>
    </location>
</feature>
<protein>
    <submittedName>
        <fullName evidence="2">Uncharacterized protein</fullName>
    </submittedName>
</protein>
<accession>A0A4C1WCZ6</accession>
<dbReference type="EMBL" id="BGZK01000541">
    <property type="protein sequence ID" value="GBP49266.1"/>
    <property type="molecule type" value="Genomic_DNA"/>
</dbReference>
<sequence length="120" mass="13078">MTYYVIYGAEHRGYVKTRRHSAPPARPPAGAPPKSLITSRNNALNAERHQIAIRGGPARAGAPLGPPLMSDLRELECAMSHLTAPAMCLRARAAERRRRAALTLMALIILYCQQFAASSD</sequence>
<gene>
    <name evidence="2" type="ORF">EVAR_102209_1</name>
</gene>
<reference evidence="2 3" key="1">
    <citation type="journal article" date="2019" name="Commun. Biol.">
        <title>The bagworm genome reveals a unique fibroin gene that provides high tensile strength.</title>
        <authorList>
            <person name="Kono N."/>
            <person name="Nakamura H."/>
            <person name="Ohtoshi R."/>
            <person name="Tomita M."/>
            <person name="Numata K."/>
            <person name="Arakawa K."/>
        </authorList>
    </citation>
    <scope>NUCLEOTIDE SEQUENCE [LARGE SCALE GENOMIC DNA]</scope>
</reference>
<keyword evidence="3" id="KW-1185">Reference proteome</keyword>
<keyword evidence="1" id="KW-1133">Transmembrane helix</keyword>
<proteinExistence type="predicted"/>
<keyword evidence="1" id="KW-0472">Membrane</keyword>
<keyword evidence="1" id="KW-0812">Transmembrane</keyword>
<comment type="caution">
    <text evidence="2">The sequence shown here is derived from an EMBL/GenBank/DDBJ whole genome shotgun (WGS) entry which is preliminary data.</text>
</comment>
<name>A0A4C1WCZ6_EUMVA</name>
<evidence type="ECO:0000256" key="1">
    <source>
        <dbReference type="SAM" id="Phobius"/>
    </source>
</evidence>
<dbReference type="Proteomes" id="UP000299102">
    <property type="component" value="Unassembled WGS sequence"/>
</dbReference>
<evidence type="ECO:0000313" key="3">
    <source>
        <dbReference type="Proteomes" id="UP000299102"/>
    </source>
</evidence>